<accession>A0ACC2UJG9</accession>
<organism evidence="1 2">
    <name type="scientific">Entomophthora muscae</name>
    <dbReference type="NCBI Taxonomy" id="34485"/>
    <lineage>
        <taxon>Eukaryota</taxon>
        <taxon>Fungi</taxon>
        <taxon>Fungi incertae sedis</taxon>
        <taxon>Zoopagomycota</taxon>
        <taxon>Entomophthoromycotina</taxon>
        <taxon>Entomophthoromycetes</taxon>
        <taxon>Entomophthorales</taxon>
        <taxon>Entomophthoraceae</taxon>
        <taxon>Entomophthora</taxon>
    </lineage>
</organism>
<dbReference type="Proteomes" id="UP001165960">
    <property type="component" value="Unassembled WGS sequence"/>
</dbReference>
<evidence type="ECO:0000313" key="2">
    <source>
        <dbReference type="Proteomes" id="UP001165960"/>
    </source>
</evidence>
<proteinExistence type="predicted"/>
<gene>
    <name evidence="1" type="ORF">DSO57_1038620</name>
</gene>
<dbReference type="EMBL" id="QTSX02000509">
    <property type="protein sequence ID" value="KAJ9086916.1"/>
    <property type="molecule type" value="Genomic_DNA"/>
</dbReference>
<reference evidence="1" key="1">
    <citation type="submission" date="2022-04" db="EMBL/GenBank/DDBJ databases">
        <title>Genome of the entomopathogenic fungus Entomophthora muscae.</title>
        <authorList>
            <person name="Elya C."/>
            <person name="Lovett B.R."/>
            <person name="Lee E."/>
            <person name="Macias A.M."/>
            <person name="Hajek A.E."/>
            <person name="De Bivort B.L."/>
            <person name="Kasson M.T."/>
            <person name="De Fine Licht H.H."/>
            <person name="Stajich J.E."/>
        </authorList>
    </citation>
    <scope>NUCLEOTIDE SEQUENCE</scope>
    <source>
        <strain evidence="1">Berkeley</strain>
    </source>
</reference>
<name>A0ACC2UJG9_9FUNG</name>
<comment type="caution">
    <text evidence="1">The sequence shown here is derived from an EMBL/GenBank/DDBJ whole genome shotgun (WGS) entry which is preliminary data.</text>
</comment>
<protein>
    <submittedName>
        <fullName evidence="1">Uncharacterized protein</fullName>
    </submittedName>
</protein>
<keyword evidence="2" id="KW-1185">Reference proteome</keyword>
<sequence length="193" mass="20601">MRILIAALTHVCLGALTGKQPISTHYYDTLAEYLDTNPVFCGILGSHLNISRITAVQGLTQDQCGTCLRIAGGGHEVYVMAVDKGGVGLDLNRDSFMFLFGEDTGMFEATWEPVDSANCTGIVKGGKYDLPAIPKPPPPSNPSSPYSNKAPPCGWSRCSGPSQFNICHQGVVFSTSCPVDTRCRERGGVAQCI</sequence>
<evidence type="ECO:0000313" key="1">
    <source>
        <dbReference type="EMBL" id="KAJ9086916.1"/>
    </source>
</evidence>